<comment type="caution">
    <text evidence="2">The sequence shown here is derived from an EMBL/GenBank/DDBJ whole genome shotgun (WGS) entry which is preliminary data.</text>
</comment>
<evidence type="ECO:0000313" key="2">
    <source>
        <dbReference type="EMBL" id="KAG2498550.1"/>
    </source>
</evidence>
<dbReference type="AlphaFoldDB" id="A0A836C396"/>
<gene>
    <name evidence="2" type="ORF">HYH03_003301</name>
</gene>
<evidence type="ECO:0000313" key="3">
    <source>
        <dbReference type="Proteomes" id="UP000612055"/>
    </source>
</evidence>
<name>A0A836C396_9CHLO</name>
<proteinExistence type="predicted"/>
<evidence type="ECO:0000256" key="1">
    <source>
        <dbReference type="SAM" id="MobiDB-lite"/>
    </source>
</evidence>
<keyword evidence="3" id="KW-1185">Reference proteome</keyword>
<protein>
    <submittedName>
        <fullName evidence="2">Uncharacterized protein</fullName>
    </submittedName>
</protein>
<feature type="region of interest" description="Disordered" evidence="1">
    <location>
        <begin position="1"/>
        <end position="22"/>
    </location>
</feature>
<dbReference type="EMBL" id="JAEHOE010000009">
    <property type="protein sequence ID" value="KAG2498550.1"/>
    <property type="molecule type" value="Genomic_DNA"/>
</dbReference>
<dbReference type="OrthoDB" id="66881at2759"/>
<organism evidence="2 3">
    <name type="scientific">Edaphochlamys debaryana</name>
    <dbReference type="NCBI Taxonomy" id="47281"/>
    <lineage>
        <taxon>Eukaryota</taxon>
        <taxon>Viridiplantae</taxon>
        <taxon>Chlorophyta</taxon>
        <taxon>core chlorophytes</taxon>
        <taxon>Chlorophyceae</taxon>
        <taxon>CS clade</taxon>
        <taxon>Chlamydomonadales</taxon>
        <taxon>Chlamydomonadales incertae sedis</taxon>
        <taxon>Edaphochlamys</taxon>
    </lineage>
</organism>
<reference evidence="2" key="1">
    <citation type="journal article" date="2020" name="bioRxiv">
        <title>Comparative genomics of Chlamydomonas.</title>
        <authorList>
            <person name="Craig R.J."/>
            <person name="Hasan A.R."/>
            <person name="Ness R.W."/>
            <person name="Keightley P.D."/>
        </authorList>
    </citation>
    <scope>NUCLEOTIDE SEQUENCE</scope>
    <source>
        <strain evidence="2">CCAP 11/70</strain>
    </source>
</reference>
<dbReference type="Proteomes" id="UP000612055">
    <property type="component" value="Unassembled WGS sequence"/>
</dbReference>
<accession>A0A836C396</accession>
<sequence length="443" mass="45863">MSARPARLDGSGPASSPALYSQPSLQSEVPALAYPSLESTSSFDDAAFSLPTVGRLPTLVFAGLAGEWALRRRLDSTLPTEPSGVVTGIATFDPTELVAAAAAAAAAAVADGTAGPSSCGVKHTPTGVAEALASAFAAAKAAGSSRRGDAWREPHIASAGPGADVDSLPLAAFSGANNNTELLYKEEGRFKLDYGASMKVSRSYVYALTPCPDLPTATSAAYQPTASADGFDYGFGETANGQPFPVAANHIVSAARFGAASSGRGTTAGDYWGSDDEDCMGGEEPWIVSLTEDIGSMQAARAAELAERAARLRQPAEERQQLDVFFATRGGARDYHFHTMKFTGLSWQGCASRSGSGSGSDSSVMGSVDGGWATSSGWGWGCGGGEVLWAATAEGSHRCDRDAHTLSYTFNFRGPKLTSFEVRVSVVGPSVRYGSIAEYSRIK</sequence>